<dbReference type="Gene3D" id="2.102.10.10">
    <property type="entry name" value="Rieske [2Fe-2S] iron-sulphur domain"/>
    <property type="match status" value="1"/>
</dbReference>
<keyword evidence="3" id="KW-0408">Iron</keyword>
<proteinExistence type="predicted"/>
<dbReference type="InterPro" id="IPR017941">
    <property type="entry name" value="Rieske_2Fe-2S"/>
</dbReference>
<dbReference type="GO" id="GO:0046872">
    <property type="term" value="F:metal ion binding"/>
    <property type="evidence" value="ECO:0007669"/>
    <property type="project" value="UniProtKB-KW"/>
</dbReference>
<evidence type="ECO:0000256" key="4">
    <source>
        <dbReference type="ARBA" id="ARBA00023014"/>
    </source>
</evidence>
<name>A0A7X0HNQ0_9BACI</name>
<keyword evidence="1" id="KW-0001">2Fe-2S</keyword>
<evidence type="ECO:0000256" key="2">
    <source>
        <dbReference type="ARBA" id="ARBA00022723"/>
    </source>
</evidence>
<dbReference type="RefSeq" id="WP_221452211.1">
    <property type="nucleotide sequence ID" value="NZ_JACHGK010000002.1"/>
</dbReference>
<keyword evidence="4" id="KW-0411">Iron-sulfur</keyword>
<dbReference type="GO" id="GO:0016705">
    <property type="term" value="F:oxidoreductase activity, acting on paired donors, with incorporation or reduction of molecular oxygen"/>
    <property type="evidence" value="ECO:0007669"/>
    <property type="project" value="UniProtKB-ARBA"/>
</dbReference>
<keyword evidence="6" id="KW-0503">Monooxygenase</keyword>
<dbReference type="Proteomes" id="UP000531594">
    <property type="component" value="Unassembled WGS sequence"/>
</dbReference>
<dbReference type="PANTHER" id="PTHR21496">
    <property type="entry name" value="FERREDOXIN-RELATED"/>
    <property type="match status" value="1"/>
</dbReference>
<dbReference type="PANTHER" id="PTHR21496:SF23">
    <property type="entry name" value="3-PHENYLPROPIONATE_CINNAMIC ACID DIOXYGENASE FERREDOXIN SUBUNIT"/>
    <property type="match status" value="1"/>
</dbReference>
<dbReference type="Pfam" id="PF00355">
    <property type="entry name" value="Rieske"/>
    <property type="match status" value="1"/>
</dbReference>
<keyword evidence="6" id="KW-0560">Oxidoreductase</keyword>
<dbReference type="InterPro" id="IPR036922">
    <property type="entry name" value="Rieske_2Fe-2S_sf"/>
</dbReference>
<dbReference type="GO" id="GO:0004497">
    <property type="term" value="F:monooxygenase activity"/>
    <property type="evidence" value="ECO:0007669"/>
    <property type="project" value="UniProtKB-KW"/>
</dbReference>
<dbReference type="SUPFAM" id="SSF50022">
    <property type="entry name" value="ISP domain"/>
    <property type="match status" value="1"/>
</dbReference>
<accession>A0A7X0HNQ0</accession>
<sequence>MVLVKERVCHRDEIWEGEKFFGYVSGKPVVLVNVEEDIKAFQGWCPHQDISFEDAELEGCTLSCMAHVWTFDMRTGKGINPKKTQLQEFPVEIDREGMVFVTLLEKETDKGE</sequence>
<protein>
    <submittedName>
        <fullName evidence="6">Toluene monooxygenase system ferredoxin subunit</fullName>
    </submittedName>
</protein>
<evidence type="ECO:0000256" key="3">
    <source>
        <dbReference type="ARBA" id="ARBA00023004"/>
    </source>
</evidence>
<keyword evidence="2" id="KW-0479">Metal-binding</keyword>
<feature type="domain" description="Rieske" evidence="5">
    <location>
        <begin position="6"/>
        <end position="100"/>
    </location>
</feature>
<organism evidence="6 7">
    <name type="scientific">Bacillus benzoevorans</name>
    <dbReference type="NCBI Taxonomy" id="1456"/>
    <lineage>
        <taxon>Bacteria</taxon>
        <taxon>Bacillati</taxon>
        <taxon>Bacillota</taxon>
        <taxon>Bacilli</taxon>
        <taxon>Bacillales</taxon>
        <taxon>Bacillaceae</taxon>
        <taxon>Bacillus</taxon>
    </lineage>
</organism>
<dbReference type="EMBL" id="JACHGK010000002">
    <property type="protein sequence ID" value="MBB6444150.1"/>
    <property type="molecule type" value="Genomic_DNA"/>
</dbReference>
<evidence type="ECO:0000313" key="7">
    <source>
        <dbReference type="Proteomes" id="UP000531594"/>
    </source>
</evidence>
<keyword evidence="7" id="KW-1185">Reference proteome</keyword>
<evidence type="ECO:0000259" key="5">
    <source>
        <dbReference type="PROSITE" id="PS51296"/>
    </source>
</evidence>
<dbReference type="AlphaFoldDB" id="A0A7X0HNQ0"/>
<evidence type="ECO:0000313" key="6">
    <source>
        <dbReference type="EMBL" id="MBB6444150.1"/>
    </source>
</evidence>
<evidence type="ECO:0000256" key="1">
    <source>
        <dbReference type="ARBA" id="ARBA00022714"/>
    </source>
</evidence>
<reference evidence="6 7" key="1">
    <citation type="submission" date="2020-08" db="EMBL/GenBank/DDBJ databases">
        <title>Genomic Encyclopedia of Type Strains, Phase IV (KMG-IV): sequencing the most valuable type-strain genomes for metagenomic binning, comparative biology and taxonomic classification.</title>
        <authorList>
            <person name="Goeker M."/>
        </authorList>
    </citation>
    <scope>NUCLEOTIDE SEQUENCE [LARGE SCALE GENOMIC DNA]</scope>
    <source>
        <strain evidence="6 7">DSM 5391</strain>
    </source>
</reference>
<dbReference type="PROSITE" id="PS51296">
    <property type="entry name" value="RIESKE"/>
    <property type="match status" value="1"/>
</dbReference>
<dbReference type="GO" id="GO:0051537">
    <property type="term" value="F:2 iron, 2 sulfur cluster binding"/>
    <property type="evidence" value="ECO:0007669"/>
    <property type="project" value="UniProtKB-KW"/>
</dbReference>
<comment type="caution">
    <text evidence="6">The sequence shown here is derived from an EMBL/GenBank/DDBJ whole genome shotgun (WGS) entry which is preliminary data.</text>
</comment>
<gene>
    <name evidence="6" type="ORF">HNR53_000758</name>
</gene>